<dbReference type="InterPro" id="IPR001763">
    <property type="entry name" value="Rhodanese-like_dom"/>
</dbReference>
<feature type="domain" description="Rhodanese" evidence="1">
    <location>
        <begin position="15"/>
        <end position="101"/>
    </location>
</feature>
<dbReference type="SUPFAM" id="SSF52821">
    <property type="entry name" value="Rhodanese/Cell cycle control phosphatase"/>
    <property type="match status" value="1"/>
</dbReference>
<dbReference type="Gene3D" id="3.40.250.10">
    <property type="entry name" value="Rhodanese-like domain"/>
    <property type="match status" value="1"/>
</dbReference>
<dbReference type="STRING" id="1379910.TH63_07525"/>
<dbReference type="InterPro" id="IPR036873">
    <property type="entry name" value="Rhodanese-like_dom_sf"/>
</dbReference>
<evidence type="ECO:0000313" key="2">
    <source>
        <dbReference type="EMBL" id="AKQ47548.1"/>
    </source>
</evidence>
<dbReference type="EMBL" id="CP010777">
    <property type="protein sequence ID" value="AKQ47548.1"/>
    <property type="molecule type" value="Genomic_DNA"/>
</dbReference>
<dbReference type="AlphaFoldDB" id="A0A0H4VQD8"/>
<organism evidence="2 3">
    <name type="scientific">Rufibacter radiotolerans</name>
    <dbReference type="NCBI Taxonomy" id="1379910"/>
    <lineage>
        <taxon>Bacteria</taxon>
        <taxon>Pseudomonadati</taxon>
        <taxon>Bacteroidota</taxon>
        <taxon>Cytophagia</taxon>
        <taxon>Cytophagales</taxon>
        <taxon>Hymenobacteraceae</taxon>
        <taxon>Rufibacter</taxon>
    </lineage>
</organism>
<proteinExistence type="predicted"/>
<dbReference type="PANTHER" id="PTHR43031">
    <property type="entry name" value="FAD-DEPENDENT OXIDOREDUCTASE"/>
    <property type="match status" value="1"/>
</dbReference>
<reference evidence="2 3" key="1">
    <citation type="submission" date="2015-01" db="EMBL/GenBank/DDBJ databases">
        <title>Rufibacter sp./DG31D/ whole genome sequencing.</title>
        <authorList>
            <person name="Kim M.K."/>
            <person name="Srinivasan S."/>
            <person name="Lee J.-J."/>
        </authorList>
    </citation>
    <scope>NUCLEOTIDE SEQUENCE [LARGE SCALE GENOMIC DNA]</scope>
    <source>
        <strain evidence="2 3">DG31D</strain>
    </source>
</reference>
<dbReference type="PROSITE" id="PS50206">
    <property type="entry name" value="RHODANESE_3"/>
    <property type="match status" value="1"/>
</dbReference>
<evidence type="ECO:0000259" key="1">
    <source>
        <dbReference type="PROSITE" id="PS50206"/>
    </source>
</evidence>
<dbReference type="Proteomes" id="UP000036458">
    <property type="component" value="Chromosome"/>
</dbReference>
<dbReference type="SMART" id="SM00450">
    <property type="entry name" value="RHOD"/>
    <property type="match status" value="1"/>
</dbReference>
<protein>
    <recommendedName>
        <fullName evidence="1">Rhodanese domain-containing protein</fullName>
    </recommendedName>
</protein>
<dbReference type="CDD" id="cd00158">
    <property type="entry name" value="RHOD"/>
    <property type="match status" value="1"/>
</dbReference>
<dbReference type="Pfam" id="PF00581">
    <property type="entry name" value="Rhodanese"/>
    <property type="match status" value="1"/>
</dbReference>
<name>A0A0H4VQD8_9BACT</name>
<dbReference type="KEGG" id="ruf:TH63_07525"/>
<dbReference type="PATRIC" id="fig|1379910.4.peg.1647"/>
<dbReference type="PANTHER" id="PTHR43031:SF16">
    <property type="entry name" value="OXIDOREDUCTASE"/>
    <property type="match status" value="1"/>
</dbReference>
<accession>A0A0H4VQD8</accession>
<gene>
    <name evidence="2" type="ORF">TH63_07525</name>
</gene>
<keyword evidence="3" id="KW-1185">Reference proteome</keyword>
<evidence type="ECO:0000313" key="3">
    <source>
        <dbReference type="Proteomes" id="UP000036458"/>
    </source>
</evidence>
<dbReference type="InterPro" id="IPR050229">
    <property type="entry name" value="GlpE_sulfurtransferase"/>
</dbReference>
<sequence>MQALSSQEVKDLLAGQPEVVILDVRTPAEYQAGHLKNAQLLDIYSPDFQARLKALNPEKTYLVYCAVGGRSGQASQQMKQLSFKQIYDAREGFSALKNTGVAVE</sequence>